<dbReference type="AlphaFoldDB" id="A0AB39KX32"/>
<dbReference type="InterPro" id="IPR052900">
    <property type="entry name" value="Phospholipid_Metab_Enz"/>
</dbReference>
<feature type="domain" description="PhoD-like phosphatase metallophosphatase" evidence="1">
    <location>
        <begin position="152"/>
        <end position="493"/>
    </location>
</feature>
<evidence type="ECO:0000259" key="2">
    <source>
        <dbReference type="Pfam" id="PF16655"/>
    </source>
</evidence>
<evidence type="ECO:0000313" key="3">
    <source>
        <dbReference type="EMBL" id="XDO98386.1"/>
    </source>
</evidence>
<dbReference type="InterPro" id="IPR038607">
    <property type="entry name" value="PhoD-like_sf"/>
</dbReference>
<dbReference type="InterPro" id="IPR029052">
    <property type="entry name" value="Metallo-depent_PP-like"/>
</dbReference>
<dbReference type="Gene3D" id="2.60.40.380">
    <property type="entry name" value="Purple acid phosphatase-like, N-terminal"/>
    <property type="match status" value="1"/>
</dbReference>
<dbReference type="EMBL" id="CP158375">
    <property type="protein sequence ID" value="XDO98386.1"/>
    <property type="molecule type" value="Genomic_DNA"/>
</dbReference>
<feature type="domain" description="Phospholipase D N-terminal" evidence="2">
    <location>
        <begin position="41"/>
        <end position="138"/>
    </location>
</feature>
<accession>A0AB39KX32</accession>
<dbReference type="Gene3D" id="3.60.21.70">
    <property type="entry name" value="PhoD-like phosphatase"/>
    <property type="match status" value="1"/>
</dbReference>
<dbReference type="Pfam" id="PF16655">
    <property type="entry name" value="PhoD_N"/>
    <property type="match status" value="1"/>
</dbReference>
<dbReference type="SUPFAM" id="SSF56300">
    <property type="entry name" value="Metallo-dependent phosphatases"/>
    <property type="match status" value="1"/>
</dbReference>
<dbReference type="PROSITE" id="PS51318">
    <property type="entry name" value="TAT"/>
    <property type="match status" value="1"/>
</dbReference>
<name>A0AB39KX32_9CAUL</name>
<dbReference type="InterPro" id="IPR018946">
    <property type="entry name" value="PhoD-like_MPP"/>
</dbReference>
<dbReference type="PANTHER" id="PTHR43606:SF2">
    <property type="entry name" value="ALKALINE PHOSPHATASE FAMILY PROTEIN (AFU_ORTHOLOGUE AFUA_5G03860)"/>
    <property type="match status" value="1"/>
</dbReference>
<reference evidence="3" key="1">
    <citation type="submission" date="2024-06" db="EMBL/GenBank/DDBJ databases">
        <title>Caulobacter inopinatus, sp. nov.</title>
        <authorList>
            <person name="Donachie S.P."/>
        </authorList>
    </citation>
    <scope>NUCLEOTIDE SEQUENCE</scope>
    <source>
        <strain evidence="3">73W</strain>
    </source>
</reference>
<protein>
    <submittedName>
        <fullName evidence="3">Alkaline phosphatase D family protein</fullName>
    </submittedName>
</protein>
<dbReference type="InterPro" id="IPR006311">
    <property type="entry name" value="TAT_signal"/>
</dbReference>
<dbReference type="CDD" id="cd07389">
    <property type="entry name" value="MPP_PhoD"/>
    <property type="match status" value="1"/>
</dbReference>
<organism evidence="3">
    <name type="scientific">Caulobacter sp. 73W</name>
    <dbReference type="NCBI Taxonomy" id="3161137"/>
    <lineage>
        <taxon>Bacteria</taxon>
        <taxon>Pseudomonadati</taxon>
        <taxon>Pseudomonadota</taxon>
        <taxon>Alphaproteobacteria</taxon>
        <taxon>Caulobacterales</taxon>
        <taxon>Caulobacteraceae</taxon>
        <taxon>Caulobacter</taxon>
    </lineage>
</organism>
<sequence>MTMLDRRRLLTAGGNLILLTGLGRASDVWAQAKIDGYPFTLGVAAGDPWPDGFVVWTRLAPKPFAEAGGMGPRPVTVKWEVAEDERFAVIARSGEAIARPELAHAVHVEVDGLKPARRYWYRFRVGAGEASPAGTARTAPAAGAEPRNVRIAVAGCQNYESGFYDAYRHLAQEEEVDAVFHYGDYIYEATARRPVGTADEHGRVRARAHLGQELYSLDQYRRRYALYKSDPELIAAHASAAFIVSFDDHEVDNNWVQEIDQDGTPSEVFALRKMAALQAWYEHMPVRRAQFPRLSGARFHRRLDYGRLVRMHVLDTRSHRTDQLCMSADDRPCRTEDFEQATVLGAEQEAWLAKGMSGAHRWNLVAQQVMMMPMLREGPNGLSARSTDTWNGYPAARRRFVEAIEARRLTNVVVASGDAHNHYVGVVPARDAEPAGRAAATEFLTTSISSEGDGTADASKSAPLLRHNPNLKLHNQQRGYQVFDVGPDQWRTTLKVIDKVSAPGGRISTLKTFVVEPHRPGLHDL</sequence>
<evidence type="ECO:0000259" key="1">
    <source>
        <dbReference type="Pfam" id="PF09423"/>
    </source>
</evidence>
<gene>
    <name evidence="3" type="ORF">ABOZ73_08225</name>
</gene>
<proteinExistence type="predicted"/>
<dbReference type="RefSeq" id="WP_369062252.1">
    <property type="nucleotide sequence ID" value="NZ_CP158375.1"/>
</dbReference>
<dbReference type="InterPro" id="IPR032093">
    <property type="entry name" value="PhoD_N"/>
</dbReference>
<dbReference type="PANTHER" id="PTHR43606">
    <property type="entry name" value="PHOSPHATASE, PUTATIVE (AFU_ORTHOLOGUE AFUA_6G08710)-RELATED"/>
    <property type="match status" value="1"/>
</dbReference>
<dbReference type="Pfam" id="PF09423">
    <property type="entry name" value="PhoD"/>
    <property type="match status" value="1"/>
</dbReference>